<organism evidence="2 3">
    <name type="scientific">Microbacterium algihabitans</name>
    <dbReference type="NCBI Taxonomy" id="3075992"/>
    <lineage>
        <taxon>Bacteria</taxon>
        <taxon>Bacillati</taxon>
        <taxon>Actinomycetota</taxon>
        <taxon>Actinomycetes</taxon>
        <taxon>Micrococcales</taxon>
        <taxon>Microbacteriaceae</taxon>
        <taxon>Microbacterium</taxon>
    </lineage>
</organism>
<keyword evidence="3" id="KW-1185">Reference proteome</keyword>
<accession>A0ABU3S036</accession>
<feature type="compositionally biased region" description="Basic and acidic residues" evidence="1">
    <location>
        <begin position="43"/>
        <end position="58"/>
    </location>
</feature>
<reference evidence="2 3" key="1">
    <citation type="submission" date="2023-09" db="EMBL/GenBank/DDBJ databases">
        <title>Microbacterium fusihabitans sp. nov., Microbacterium phycihabitans sp. nov., and Microbacterium cervinum sp. nov., isolated from dried seaweeds of beach.</title>
        <authorList>
            <person name="Lee S.D."/>
        </authorList>
    </citation>
    <scope>NUCLEOTIDE SEQUENCE [LARGE SCALE GENOMIC DNA]</scope>
    <source>
        <strain evidence="2 3">KSW2-21</strain>
    </source>
</reference>
<dbReference type="Proteomes" id="UP001256673">
    <property type="component" value="Unassembled WGS sequence"/>
</dbReference>
<protein>
    <submittedName>
        <fullName evidence="2">Uncharacterized protein</fullName>
    </submittedName>
</protein>
<evidence type="ECO:0000313" key="2">
    <source>
        <dbReference type="EMBL" id="MDU0328491.1"/>
    </source>
</evidence>
<feature type="region of interest" description="Disordered" evidence="1">
    <location>
        <begin position="39"/>
        <end position="100"/>
    </location>
</feature>
<comment type="caution">
    <text evidence="2">The sequence shown here is derived from an EMBL/GenBank/DDBJ whole genome shotgun (WGS) entry which is preliminary data.</text>
</comment>
<dbReference type="EMBL" id="JAWDIU010000008">
    <property type="protein sequence ID" value="MDU0328491.1"/>
    <property type="molecule type" value="Genomic_DNA"/>
</dbReference>
<sequence>MAKLDMRKALAGAVTPLNAIKPAGEPTPELRLIDEVEPVAEGTAKDDGVVTVADDREPNVAVDEEAGTIDPAVATPSRRRPSTHKPAPVTKPAARPEPTAAAPVTAMGVDVEPALNARFVAFRNATRLSYHQIILDAVEHSYPALGDLVAKALGRGGEAAVAQVKLFERTFVPPPVPVAGRQDRITHTIRITVSNRSLLDDIAAEVSSPSRNFMICVALDHYLPAG</sequence>
<name>A0ABU3S036_9MICO</name>
<evidence type="ECO:0000313" key="3">
    <source>
        <dbReference type="Proteomes" id="UP001256673"/>
    </source>
</evidence>
<proteinExistence type="predicted"/>
<evidence type="ECO:0000256" key="1">
    <source>
        <dbReference type="SAM" id="MobiDB-lite"/>
    </source>
</evidence>
<dbReference type="RefSeq" id="WP_316002086.1">
    <property type="nucleotide sequence ID" value="NZ_JAWDIU010000008.1"/>
</dbReference>
<feature type="compositionally biased region" description="Low complexity" evidence="1">
    <location>
        <begin position="90"/>
        <end position="100"/>
    </location>
</feature>
<gene>
    <name evidence="2" type="ORF">RWH43_17160</name>
</gene>